<dbReference type="InterPro" id="IPR036890">
    <property type="entry name" value="HATPase_C_sf"/>
</dbReference>
<dbReference type="SMART" id="SM00388">
    <property type="entry name" value="HisKA"/>
    <property type="match status" value="1"/>
</dbReference>
<dbReference type="Gene3D" id="1.10.287.130">
    <property type="match status" value="1"/>
</dbReference>
<feature type="domain" description="Histidine kinase" evidence="4">
    <location>
        <begin position="272"/>
        <end position="495"/>
    </location>
</feature>
<dbReference type="Pfam" id="PF02518">
    <property type="entry name" value="HATPase_c"/>
    <property type="match status" value="1"/>
</dbReference>
<dbReference type="PROSITE" id="PS50109">
    <property type="entry name" value="HIS_KIN"/>
    <property type="match status" value="1"/>
</dbReference>
<evidence type="ECO:0000259" key="6">
    <source>
        <dbReference type="PROSITE" id="PS50112"/>
    </source>
</evidence>
<dbReference type="InterPro" id="IPR000014">
    <property type="entry name" value="PAS"/>
</dbReference>
<evidence type="ECO:0000256" key="1">
    <source>
        <dbReference type="ARBA" id="ARBA00022553"/>
    </source>
</evidence>
<reference evidence="8" key="1">
    <citation type="submission" date="2022-07" db="EMBL/GenBank/DDBJ databases">
        <title>Genome Sequence of Xylaria arbuscula.</title>
        <authorList>
            <person name="Buettner E."/>
        </authorList>
    </citation>
    <scope>NUCLEOTIDE SEQUENCE</scope>
    <source>
        <strain evidence="8">VT107</strain>
    </source>
</reference>
<dbReference type="Gene3D" id="3.40.50.2300">
    <property type="match status" value="1"/>
</dbReference>
<dbReference type="PROSITE" id="PS50110">
    <property type="entry name" value="RESPONSE_REGULATORY"/>
    <property type="match status" value="1"/>
</dbReference>
<dbReference type="InterPro" id="IPR005467">
    <property type="entry name" value="His_kinase_dom"/>
</dbReference>
<comment type="caution">
    <text evidence="8">The sequence shown here is derived from an EMBL/GenBank/DDBJ whole genome shotgun (WGS) entry which is preliminary data.</text>
</comment>
<dbReference type="SUPFAM" id="SSF47384">
    <property type="entry name" value="Homodimeric domain of signal transducing histidine kinase"/>
    <property type="match status" value="1"/>
</dbReference>
<dbReference type="EMBL" id="JANPWZ010000569">
    <property type="protein sequence ID" value="KAJ3575045.1"/>
    <property type="molecule type" value="Genomic_DNA"/>
</dbReference>
<organism evidence="8 9">
    <name type="scientific">Xylaria arbuscula</name>
    <dbReference type="NCBI Taxonomy" id="114810"/>
    <lineage>
        <taxon>Eukaryota</taxon>
        <taxon>Fungi</taxon>
        <taxon>Dikarya</taxon>
        <taxon>Ascomycota</taxon>
        <taxon>Pezizomycotina</taxon>
        <taxon>Sordariomycetes</taxon>
        <taxon>Xylariomycetidae</taxon>
        <taxon>Xylariales</taxon>
        <taxon>Xylariaceae</taxon>
        <taxon>Xylaria</taxon>
    </lineage>
</organism>
<dbReference type="CDD" id="cd00130">
    <property type="entry name" value="PAS"/>
    <property type="match status" value="1"/>
</dbReference>
<keyword evidence="9" id="KW-1185">Reference proteome</keyword>
<dbReference type="GO" id="GO:0000155">
    <property type="term" value="F:phosphorelay sensor kinase activity"/>
    <property type="evidence" value="ECO:0007669"/>
    <property type="project" value="InterPro"/>
</dbReference>
<evidence type="ECO:0000313" key="9">
    <source>
        <dbReference type="Proteomes" id="UP001148614"/>
    </source>
</evidence>
<dbReference type="SUPFAM" id="SSF55874">
    <property type="entry name" value="ATPase domain of HSP90 chaperone/DNA topoisomerase II/histidine kinase"/>
    <property type="match status" value="1"/>
</dbReference>
<feature type="domain" description="PAS" evidence="6">
    <location>
        <begin position="147"/>
        <end position="204"/>
    </location>
</feature>
<dbReference type="Pfam" id="PF00512">
    <property type="entry name" value="HisKA"/>
    <property type="match status" value="1"/>
</dbReference>
<evidence type="ECO:0000313" key="8">
    <source>
        <dbReference type="EMBL" id="KAJ3575045.1"/>
    </source>
</evidence>
<keyword evidence="2" id="KW-0902">Two-component regulatory system</keyword>
<dbReference type="InterPro" id="IPR011006">
    <property type="entry name" value="CheY-like_superfamily"/>
</dbReference>
<feature type="modified residue" description="4-aspartylphosphate" evidence="3">
    <location>
        <position position="585"/>
    </location>
</feature>
<evidence type="ECO:0000259" key="7">
    <source>
        <dbReference type="PROSITE" id="PS50113"/>
    </source>
</evidence>
<dbReference type="SUPFAM" id="SSF55785">
    <property type="entry name" value="PYP-like sensor domain (PAS domain)"/>
    <property type="match status" value="1"/>
</dbReference>
<dbReference type="CDD" id="cd17546">
    <property type="entry name" value="REC_hyHK_CKI1_RcsC-like"/>
    <property type="match status" value="1"/>
</dbReference>
<accession>A0A9W8NG03</accession>
<feature type="domain" description="Response regulatory" evidence="5">
    <location>
        <begin position="533"/>
        <end position="650"/>
    </location>
</feature>
<dbReference type="Gene3D" id="3.30.565.10">
    <property type="entry name" value="Histidine kinase-like ATPase, C-terminal domain"/>
    <property type="match status" value="1"/>
</dbReference>
<dbReference type="FunFam" id="3.30.450.20:FF:000136">
    <property type="entry name" value="Sensor histidine kinase/response regulator Fos-1"/>
    <property type="match status" value="1"/>
</dbReference>
<dbReference type="SMART" id="SM00448">
    <property type="entry name" value="REC"/>
    <property type="match status" value="1"/>
</dbReference>
<sequence length="654" mass="73215">MCLWDLSPVPTLILSPACRIERVSDGLLDSWGNRNRHEFVGKDVFDALYAGSPLQRFHRIPLTRFIDVAINTRKPQLCYAAYNAGDGSSWSSRVIPIFRNDTLLSVILEWDRIETETGALAIEVTQNMLSVNETLGLLIKNVKDYAIFLLDTRGYVATWNNGAELLKEFTATDIIGRHFSTFYGDEDLRNGKPESELEICLREGRVEDEGWRYRKDGTRFWANVVITAVYKNGVHVGFGKVTRDLTERRDAELRLVEAYEESAKLKNEFLANMSHEIRTPMHGLLSACTLLLDTPLAENQRELADLMADAGQMLLQVINSILDYSKLASGSVTMTSVPVDLTNILSSVIRNAQVRLRSEVQLQVDLSPKLPKLINGDPLRYRQVVQNIVDNAVKFTEEGSVSLQTSVVEEDETSCTILTTVTDTGIGLQVNNVTEENLYKPFTQLEQSYNKRFQGTGLGLSIAKSIVELMDGQLGYRPNPDCRGSVFWFTAKFKKLPEEKLLTGDSVQLQLRMASDDAQSMVQRLVEIAPQRRILAAEDNLINQKVLVRMLLSFGISQVDIANNGAEAVSMLASSPDKYDLILMDVSMPIMDGFEATAKLRESGIKTPIIALTAYALAGDMEKVLNKGMNDYIAKPMKKDLLLQKLLRWLDPAD</sequence>
<dbReference type="Pfam" id="PF13426">
    <property type="entry name" value="PAS_9"/>
    <property type="match status" value="1"/>
</dbReference>
<dbReference type="InterPro" id="IPR000700">
    <property type="entry name" value="PAS-assoc_C"/>
</dbReference>
<dbReference type="AlphaFoldDB" id="A0A9W8NG03"/>
<dbReference type="PROSITE" id="PS50113">
    <property type="entry name" value="PAC"/>
    <property type="match status" value="1"/>
</dbReference>
<proteinExistence type="predicted"/>
<dbReference type="SUPFAM" id="SSF52172">
    <property type="entry name" value="CheY-like"/>
    <property type="match status" value="1"/>
</dbReference>
<evidence type="ECO:0008006" key="10">
    <source>
        <dbReference type="Google" id="ProtNLM"/>
    </source>
</evidence>
<keyword evidence="1 3" id="KW-0597">Phosphoprotein</keyword>
<dbReference type="PANTHER" id="PTHR45339:SF1">
    <property type="entry name" value="HYBRID SIGNAL TRANSDUCTION HISTIDINE KINASE J"/>
    <property type="match status" value="1"/>
</dbReference>
<dbReference type="Proteomes" id="UP001148614">
    <property type="component" value="Unassembled WGS sequence"/>
</dbReference>
<evidence type="ECO:0000259" key="4">
    <source>
        <dbReference type="PROSITE" id="PS50109"/>
    </source>
</evidence>
<protein>
    <recommendedName>
        <fullName evidence="10">Two-component system protein A</fullName>
    </recommendedName>
</protein>
<dbReference type="InterPro" id="IPR003594">
    <property type="entry name" value="HATPase_dom"/>
</dbReference>
<dbReference type="NCBIfam" id="TIGR00229">
    <property type="entry name" value="sensory_box"/>
    <property type="match status" value="1"/>
</dbReference>
<dbReference type="VEuPathDB" id="FungiDB:F4678DRAFT_405486"/>
<dbReference type="InterPro" id="IPR035965">
    <property type="entry name" value="PAS-like_dom_sf"/>
</dbReference>
<evidence type="ECO:0000256" key="2">
    <source>
        <dbReference type="ARBA" id="ARBA00023012"/>
    </source>
</evidence>
<dbReference type="InterPro" id="IPR003661">
    <property type="entry name" value="HisK_dim/P_dom"/>
</dbReference>
<dbReference type="PROSITE" id="PS50112">
    <property type="entry name" value="PAS"/>
    <property type="match status" value="1"/>
</dbReference>
<gene>
    <name evidence="8" type="ORF">NPX13_g4162</name>
</gene>
<dbReference type="Pfam" id="PF00072">
    <property type="entry name" value="Response_reg"/>
    <property type="match status" value="1"/>
</dbReference>
<evidence type="ECO:0000259" key="5">
    <source>
        <dbReference type="PROSITE" id="PS50110"/>
    </source>
</evidence>
<dbReference type="InterPro" id="IPR004358">
    <property type="entry name" value="Sig_transdc_His_kin-like_C"/>
</dbReference>
<dbReference type="CDD" id="cd00082">
    <property type="entry name" value="HisKA"/>
    <property type="match status" value="1"/>
</dbReference>
<dbReference type="CDD" id="cd16922">
    <property type="entry name" value="HATPase_EvgS-ArcB-TorS-like"/>
    <property type="match status" value="1"/>
</dbReference>
<dbReference type="PANTHER" id="PTHR45339">
    <property type="entry name" value="HYBRID SIGNAL TRANSDUCTION HISTIDINE KINASE J"/>
    <property type="match status" value="1"/>
</dbReference>
<dbReference type="InterPro" id="IPR036097">
    <property type="entry name" value="HisK_dim/P_sf"/>
</dbReference>
<name>A0A9W8NG03_9PEZI</name>
<feature type="domain" description="PAC" evidence="7">
    <location>
        <begin position="206"/>
        <end position="257"/>
    </location>
</feature>
<dbReference type="Gene3D" id="3.30.450.20">
    <property type="entry name" value="PAS domain"/>
    <property type="match status" value="1"/>
</dbReference>
<evidence type="ECO:0000256" key="3">
    <source>
        <dbReference type="PROSITE-ProRule" id="PRU00169"/>
    </source>
</evidence>
<dbReference type="PRINTS" id="PR00344">
    <property type="entry name" value="BCTRLSENSOR"/>
</dbReference>
<dbReference type="SMART" id="SM00387">
    <property type="entry name" value="HATPase_c"/>
    <property type="match status" value="1"/>
</dbReference>
<dbReference type="InterPro" id="IPR001789">
    <property type="entry name" value="Sig_transdc_resp-reg_receiver"/>
</dbReference>